<name>A0ACC1QFW1_9HYPO</name>
<gene>
    <name evidence="1" type="ORF">NLG97_g10008</name>
</gene>
<protein>
    <submittedName>
        <fullName evidence="1">Uncharacterized protein</fullName>
    </submittedName>
</protein>
<dbReference type="Proteomes" id="UP001148737">
    <property type="component" value="Unassembled WGS sequence"/>
</dbReference>
<reference evidence="1" key="1">
    <citation type="submission" date="2022-07" db="EMBL/GenBank/DDBJ databases">
        <title>Genome Sequence of Lecanicillium saksenae.</title>
        <authorList>
            <person name="Buettner E."/>
        </authorList>
    </citation>
    <scope>NUCLEOTIDE SEQUENCE</scope>
    <source>
        <strain evidence="1">VT-O1</strain>
    </source>
</reference>
<comment type="caution">
    <text evidence="1">The sequence shown here is derived from an EMBL/GenBank/DDBJ whole genome shotgun (WGS) entry which is preliminary data.</text>
</comment>
<organism evidence="1 2">
    <name type="scientific">Lecanicillium saksenae</name>
    <dbReference type="NCBI Taxonomy" id="468837"/>
    <lineage>
        <taxon>Eukaryota</taxon>
        <taxon>Fungi</taxon>
        <taxon>Dikarya</taxon>
        <taxon>Ascomycota</taxon>
        <taxon>Pezizomycotina</taxon>
        <taxon>Sordariomycetes</taxon>
        <taxon>Hypocreomycetidae</taxon>
        <taxon>Hypocreales</taxon>
        <taxon>Cordycipitaceae</taxon>
        <taxon>Lecanicillium</taxon>
    </lineage>
</organism>
<dbReference type="EMBL" id="JANAKD010002280">
    <property type="protein sequence ID" value="KAJ3474067.1"/>
    <property type="molecule type" value="Genomic_DNA"/>
</dbReference>
<sequence>MSRFFRRGGDDSSSDSSSDEEELYSDNEQQDFQDDGSDQEDDSDFPEDSDDDDSSSDDEGGGGNRFLRDADSDSDDSDDEARRKARSYETKFNDELEGSIKQIENGEKNGDWSLISAEFDKLTRQIAKLPSSNKVPKPYIRILAELEEFMNESLAKQKVTPKKMNAIQARALNAVKQKIKKTNKEYQSQIDLYREDKDAFMEPEPEVAETTSAPKKAKATKAVEIDAEELGDEGFATVGKGGRTLQYTPESIFKHLRGIMESRGKKNTDKAEQITVMEKLLEIANTPYQKIRTLLALVSARFDLGSGTATAMPLEHWKSAEKELSALLQLLSVEKEYIVVENAEEWDDDEKPPVLAAGDKYIKVPGSIVSYVERLDDELTRSLQSIDPHTPEYIERLQDESALYNIIFRGMLYYEYLRKDTTLDTPQDSVNRIVMRRLEHVYFKPAAVIKTFEENCWEAAGANVESVITPRGQSQDASNLVNVLCNYLFSHADGIIRARAMLCQVYFLALHNEYYKARDMMLMSHLQENIPNFDVLSQILYNRTLVQVGLCAFRKGLVYDAQNTLQEICGSGRQKELLAQGVMIQRYSQVSPEQERLEKQRQLPFHMHINLELLECVYLTCSMLLEIPLLAQTGSSPDVKKRVISKTYRRMLEYHERQIFTGPPENTRDHVMQASKALAAGEWKKAITFIHSIKIWDLMPDAENIKTMLSKQIQEEGLRTYLFTYAPFYDTLATETLSQMFELDDAKVTAVVSKMISHEELAASLDQVTSTVIFRKGVELSRLQSLALTLSDKASALIETNERTLEQRTQGTSNAFERQGGRGRGGQRGGARAGRGGARVGGNTQRQAGGTQFTGGALGAAVRG</sequence>
<evidence type="ECO:0000313" key="2">
    <source>
        <dbReference type="Proteomes" id="UP001148737"/>
    </source>
</evidence>
<evidence type="ECO:0000313" key="1">
    <source>
        <dbReference type="EMBL" id="KAJ3474067.1"/>
    </source>
</evidence>
<accession>A0ACC1QFW1</accession>
<keyword evidence="2" id="KW-1185">Reference proteome</keyword>
<proteinExistence type="predicted"/>